<dbReference type="PANTHER" id="PTHR30308:SF2">
    <property type="entry name" value="SSRA-BINDING PROTEIN"/>
    <property type="match status" value="1"/>
</dbReference>
<dbReference type="GO" id="GO:0005829">
    <property type="term" value="C:cytosol"/>
    <property type="evidence" value="ECO:0007669"/>
    <property type="project" value="TreeGrafter"/>
</dbReference>
<dbReference type="NCBIfam" id="TIGR00086">
    <property type="entry name" value="smpB"/>
    <property type="match status" value="1"/>
</dbReference>
<evidence type="ECO:0000256" key="3">
    <source>
        <dbReference type="HAMAP-Rule" id="MF_00023"/>
    </source>
</evidence>
<dbReference type="PANTHER" id="PTHR30308">
    <property type="entry name" value="TMRNA-BINDING COMPONENT OF TRANS-TRANSLATION TAGGING COMPLEX"/>
    <property type="match status" value="1"/>
</dbReference>
<dbReference type="Proteomes" id="UP000198964">
    <property type="component" value="Unassembled WGS sequence"/>
</dbReference>
<dbReference type="NCBIfam" id="NF003843">
    <property type="entry name" value="PRK05422.1"/>
    <property type="match status" value="1"/>
</dbReference>
<dbReference type="GO" id="GO:0070930">
    <property type="term" value="P:trans-translation-dependent protein tagging"/>
    <property type="evidence" value="ECO:0007669"/>
    <property type="project" value="TreeGrafter"/>
</dbReference>
<dbReference type="STRING" id="655355.SAMN05216283_102626"/>
<dbReference type="AlphaFoldDB" id="A0A1I2FW73"/>
<dbReference type="InterPro" id="IPR020081">
    <property type="entry name" value="SsrA-bd_prot_CS"/>
</dbReference>
<dbReference type="InterPro" id="IPR023620">
    <property type="entry name" value="SmpB"/>
</dbReference>
<name>A0A1I2FW73_9BACT</name>
<dbReference type="Pfam" id="PF01668">
    <property type="entry name" value="SmpB"/>
    <property type="match status" value="1"/>
</dbReference>
<comment type="similarity">
    <text evidence="3">Belongs to the SmpB family.</text>
</comment>
<keyword evidence="1 3" id="KW-0963">Cytoplasm</keyword>
<dbReference type="EMBL" id="FONW01000002">
    <property type="protein sequence ID" value="SFF09027.1"/>
    <property type="molecule type" value="Genomic_DNA"/>
</dbReference>
<dbReference type="GO" id="GO:0070929">
    <property type="term" value="P:trans-translation"/>
    <property type="evidence" value="ECO:0007669"/>
    <property type="project" value="UniProtKB-UniRule"/>
</dbReference>
<evidence type="ECO:0000313" key="5">
    <source>
        <dbReference type="EMBL" id="SFF09027.1"/>
    </source>
</evidence>
<evidence type="ECO:0000256" key="1">
    <source>
        <dbReference type="ARBA" id="ARBA00022490"/>
    </source>
</evidence>
<comment type="function">
    <text evidence="3">Required for rescue of stalled ribosomes mediated by trans-translation. Binds to transfer-messenger RNA (tmRNA), required for stable association of tmRNA with ribosomes. tmRNA and SmpB together mimic tRNA shape, replacing the anticodon stem-loop with SmpB. tmRNA is encoded by the ssrA gene; the 2 termini fold to resemble tRNA(Ala) and it encodes a 'tag peptide', a short internal open reading frame. During trans-translation Ala-aminoacylated tmRNA acts like a tRNA, entering the A-site of stalled ribosomes, displacing the stalled mRNA. The ribosome then switches to translate the ORF on the tmRNA; the nascent peptide is terminated with the 'tag peptide' encoded by the tmRNA and targeted for degradation. The ribosome is freed to recommence translation, which seems to be the essential function of trans-translation.</text>
</comment>
<feature type="region of interest" description="Disordered" evidence="4">
    <location>
        <begin position="146"/>
        <end position="165"/>
    </location>
</feature>
<dbReference type="SUPFAM" id="SSF74982">
    <property type="entry name" value="Small protein B (SmpB)"/>
    <property type="match status" value="1"/>
</dbReference>
<accession>A0A1I2FW73</accession>
<keyword evidence="6" id="KW-1185">Reference proteome</keyword>
<sequence length="165" mass="19285">MYLAGNYYKHSTVMVHKKQNINIKNKRAYFDYEILEKFVAGIQLVGTEIKSIRASKASIGEAYCRFSRNELYVVNMNISEYDFGNINNHEARRDRKLLLNKKELEKLQKKIKESGLTIIPLRLFLNDRGLAKLEIGLAKGKRTHDKRETLKAKDAKRDMDRAMKF</sequence>
<evidence type="ECO:0000313" key="6">
    <source>
        <dbReference type="Proteomes" id="UP000198964"/>
    </source>
</evidence>
<organism evidence="5 6">
    <name type="scientific">Sunxiuqinia elliptica</name>
    <dbReference type="NCBI Taxonomy" id="655355"/>
    <lineage>
        <taxon>Bacteria</taxon>
        <taxon>Pseudomonadati</taxon>
        <taxon>Bacteroidota</taxon>
        <taxon>Bacteroidia</taxon>
        <taxon>Marinilabiliales</taxon>
        <taxon>Prolixibacteraceae</taxon>
        <taxon>Sunxiuqinia</taxon>
    </lineage>
</organism>
<reference evidence="5 6" key="1">
    <citation type="submission" date="2016-10" db="EMBL/GenBank/DDBJ databases">
        <authorList>
            <person name="de Groot N.N."/>
        </authorList>
    </citation>
    <scope>NUCLEOTIDE SEQUENCE [LARGE SCALE GENOMIC DNA]</scope>
    <source>
        <strain evidence="5 6">CGMCC 1.9156</strain>
    </source>
</reference>
<dbReference type="PROSITE" id="PS01317">
    <property type="entry name" value="SSRP"/>
    <property type="match status" value="1"/>
</dbReference>
<protein>
    <recommendedName>
        <fullName evidence="3">SsrA-binding protein</fullName>
    </recommendedName>
    <alternativeName>
        <fullName evidence="3">Small protein B</fullName>
    </alternativeName>
</protein>
<dbReference type="Gene3D" id="2.40.280.10">
    <property type="match status" value="1"/>
</dbReference>
<keyword evidence="2 3" id="KW-0694">RNA-binding</keyword>
<dbReference type="HAMAP" id="MF_00023">
    <property type="entry name" value="SmpB"/>
    <property type="match status" value="1"/>
</dbReference>
<comment type="subcellular location">
    <subcellularLocation>
        <location evidence="3">Cytoplasm</location>
    </subcellularLocation>
    <text evidence="3">The tmRNA-SmpB complex associates with stalled 70S ribosomes.</text>
</comment>
<proteinExistence type="inferred from homology"/>
<dbReference type="InterPro" id="IPR000037">
    <property type="entry name" value="SsrA-bd_prot"/>
</dbReference>
<evidence type="ECO:0000256" key="2">
    <source>
        <dbReference type="ARBA" id="ARBA00022884"/>
    </source>
</evidence>
<gene>
    <name evidence="3" type="primary">smpB</name>
    <name evidence="5" type="ORF">SAMN05216283_102626</name>
</gene>
<dbReference type="GO" id="GO:0003723">
    <property type="term" value="F:RNA binding"/>
    <property type="evidence" value="ECO:0007669"/>
    <property type="project" value="UniProtKB-UniRule"/>
</dbReference>
<evidence type="ECO:0000256" key="4">
    <source>
        <dbReference type="SAM" id="MobiDB-lite"/>
    </source>
</evidence>